<evidence type="ECO:0000256" key="1">
    <source>
        <dbReference type="ARBA" id="ARBA00001971"/>
    </source>
</evidence>
<dbReference type="Pfam" id="PF00067">
    <property type="entry name" value="p450"/>
    <property type="match status" value="1"/>
</dbReference>
<dbReference type="InterPro" id="IPR036396">
    <property type="entry name" value="Cyt_P450_sf"/>
</dbReference>
<dbReference type="InterPro" id="IPR002403">
    <property type="entry name" value="Cyt_P450_E_grp-IV"/>
</dbReference>
<dbReference type="AlphaFoldDB" id="A0A7G1KHM7"/>
<evidence type="ECO:0000256" key="5">
    <source>
        <dbReference type="PIRSR" id="PIRSR602403-1"/>
    </source>
</evidence>
<dbReference type="PROSITE" id="PS00086">
    <property type="entry name" value="CYTOCHROME_P450"/>
    <property type="match status" value="1"/>
</dbReference>
<dbReference type="SUPFAM" id="SSF48264">
    <property type="entry name" value="Cytochrome P450"/>
    <property type="match status" value="1"/>
</dbReference>
<evidence type="ECO:0000313" key="7">
    <source>
        <dbReference type="EMBL" id="BCK54026.1"/>
    </source>
</evidence>
<organism evidence="7 8">
    <name type="scientific">Nocardia wallacei</name>
    <dbReference type="NCBI Taxonomy" id="480035"/>
    <lineage>
        <taxon>Bacteria</taxon>
        <taxon>Bacillati</taxon>
        <taxon>Actinomycetota</taxon>
        <taxon>Actinomycetes</taxon>
        <taxon>Mycobacteriales</taxon>
        <taxon>Nocardiaceae</taxon>
        <taxon>Nocardia</taxon>
    </lineage>
</organism>
<dbReference type="PRINTS" id="PR00465">
    <property type="entry name" value="EP450IV"/>
</dbReference>
<evidence type="ECO:0000256" key="2">
    <source>
        <dbReference type="ARBA" id="ARBA00010617"/>
    </source>
</evidence>
<dbReference type="GO" id="GO:0020037">
    <property type="term" value="F:heme binding"/>
    <property type="evidence" value="ECO:0007669"/>
    <property type="project" value="InterPro"/>
</dbReference>
<dbReference type="RefSeq" id="WP_187687349.1">
    <property type="nucleotide sequence ID" value="NZ_AP023396.1"/>
</dbReference>
<protein>
    <recommendedName>
        <fullName evidence="9">Cytochrome P450</fullName>
    </recommendedName>
</protein>
<dbReference type="InterPro" id="IPR001128">
    <property type="entry name" value="Cyt_P450"/>
</dbReference>
<comment type="cofactor">
    <cofactor evidence="1 5">
        <name>heme</name>
        <dbReference type="ChEBI" id="CHEBI:30413"/>
    </cofactor>
</comment>
<accession>A0A7G1KHM7</accession>
<dbReference type="GO" id="GO:0004497">
    <property type="term" value="F:monooxygenase activity"/>
    <property type="evidence" value="ECO:0007669"/>
    <property type="project" value="UniProtKB-KW"/>
</dbReference>
<keyword evidence="6" id="KW-0503">Monooxygenase</keyword>
<reference evidence="7 8" key="1">
    <citation type="submission" date="2020-08" db="EMBL/GenBank/DDBJ databases">
        <title>Genome Sequencing of Nocardia wallacei strain FMUON74 and assembly.</title>
        <authorList>
            <person name="Toyokawa M."/>
            <person name="Uesaka K."/>
        </authorList>
    </citation>
    <scope>NUCLEOTIDE SEQUENCE [LARGE SCALE GENOMIC DNA]</scope>
    <source>
        <strain evidence="7 8">FMUON74</strain>
    </source>
</reference>
<keyword evidence="6" id="KW-0560">Oxidoreductase</keyword>
<name>A0A7G1KHM7_9NOCA</name>
<evidence type="ECO:0000256" key="4">
    <source>
        <dbReference type="ARBA" id="ARBA00023004"/>
    </source>
</evidence>
<keyword evidence="3 5" id="KW-0479">Metal-binding</keyword>
<dbReference type="KEGG" id="nwl:NWFMUON74_17980"/>
<dbReference type="CDD" id="cd00302">
    <property type="entry name" value="cytochrome_P450"/>
    <property type="match status" value="1"/>
</dbReference>
<dbReference type="InterPro" id="IPR017972">
    <property type="entry name" value="Cyt_P450_CS"/>
</dbReference>
<comment type="similarity">
    <text evidence="2 6">Belongs to the cytochrome P450 family.</text>
</comment>
<proteinExistence type="inferred from homology"/>
<dbReference type="InterPro" id="IPR050121">
    <property type="entry name" value="Cytochrome_P450_monoxygenase"/>
</dbReference>
<dbReference type="Proteomes" id="UP000516173">
    <property type="component" value="Chromosome"/>
</dbReference>
<dbReference type="GeneID" id="80346371"/>
<dbReference type="GO" id="GO:0016705">
    <property type="term" value="F:oxidoreductase activity, acting on paired donors, with incorporation or reduction of molecular oxygen"/>
    <property type="evidence" value="ECO:0007669"/>
    <property type="project" value="InterPro"/>
</dbReference>
<sequence>MSASLRNRLAYERDRIGFLRQCQHEHGDVFRFSDTATVVLDPTLIHELFVRTNREFGIEGRLLGGPPRRIDTTGRMAVRRSAKRALSPNAFRAYEPRLIDMLRQTLARTEGREVDVRQVMKEFTGRSLADYCLGPIGPDLGEAISDAVAVSEVFMDSSLRVPPWFPIPKVRRLRRVDARLRKLLADRIAARRMTLSPKGTDDLLGKLLTDGSNPREATTMAEAVLRASFGQPGVTLTWAVLTLAQRPDLTHRLATDSDDYAEAFVRELLRMYPPTWLMGREVWEPTTVGGIAIRPGEQVMFCTYLVHRDSRWWDEPEKFDPRRWLTPNPPHTRYAYFPFGAGPRICPGNHIGLRQLTVAVRTLAREYDITVADPAPPMVARALLLPDGLRARFARRATVSVTV</sequence>
<keyword evidence="5 6" id="KW-0349">Heme</keyword>
<keyword evidence="8" id="KW-1185">Reference proteome</keyword>
<dbReference type="EMBL" id="AP023396">
    <property type="protein sequence ID" value="BCK54026.1"/>
    <property type="molecule type" value="Genomic_DNA"/>
</dbReference>
<evidence type="ECO:0000256" key="3">
    <source>
        <dbReference type="ARBA" id="ARBA00022723"/>
    </source>
</evidence>
<dbReference type="PANTHER" id="PTHR24305">
    <property type="entry name" value="CYTOCHROME P450"/>
    <property type="match status" value="1"/>
</dbReference>
<dbReference type="PRINTS" id="PR00385">
    <property type="entry name" value="P450"/>
</dbReference>
<evidence type="ECO:0008006" key="9">
    <source>
        <dbReference type="Google" id="ProtNLM"/>
    </source>
</evidence>
<dbReference type="GO" id="GO:0005506">
    <property type="term" value="F:iron ion binding"/>
    <property type="evidence" value="ECO:0007669"/>
    <property type="project" value="InterPro"/>
</dbReference>
<evidence type="ECO:0000256" key="6">
    <source>
        <dbReference type="RuleBase" id="RU000461"/>
    </source>
</evidence>
<evidence type="ECO:0000313" key="8">
    <source>
        <dbReference type="Proteomes" id="UP000516173"/>
    </source>
</evidence>
<gene>
    <name evidence="7" type="ORF">NWFMUON74_17980</name>
</gene>
<dbReference type="PANTHER" id="PTHR24305:SF166">
    <property type="entry name" value="CYTOCHROME P450 12A4, MITOCHONDRIAL-RELATED"/>
    <property type="match status" value="1"/>
</dbReference>
<keyword evidence="4 5" id="KW-0408">Iron</keyword>
<dbReference type="Gene3D" id="1.10.630.10">
    <property type="entry name" value="Cytochrome P450"/>
    <property type="match status" value="1"/>
</dbReference>
<feature type="binding site" description="axial binding residue" evidence="5">
    <location>
        <position position="346"/>
    </location>
    <ligand>
        <name>heme</name>
        <dbReference type="ChEBI" id="CHEBI:30413"/>
    </ligand>
    <ligandPart>
        <name>Fe</name>
        <dbReference type="ChEBI" id="CHEBI:18248"/>
    </ligandPart>
</feature>